<accession>X7EHG1</accession>
<dbReference type="InterPro" id="IPR007791">
    <property type="entry name" value="DjlA_N"/>
</dbReference>
<proteinExistence type="predicted"/>
<gene>
    <name evidence="3" type="ORF">OCH239_13790</name>
</gene>
<dbReference type="InterPro" id="IPR029024">
    <property type="entry name" value="TerB-like"/>
</dbReference>
<evidence type="ECO:0000313" key="3">
    <source>
        <dbReference type="EMBL" id="ETX15519.1"/>
    </source>
</evidence>
<evidence type="ECO:0000259" key="2">
    <source>
        <dbReference type="Pfam" id="PF05099"/>
    </source>
</evidence>
<reference evidence="3 4" key="1">
    <citation type="submission" date="2014-01" db="EMBL/GenBank/DDBJ databases">
        <title>Roseivivax halodurans JCM 10272 Genome Sequencing.</title>
        <authorList>
            <person name="Lai Q."/>
            <person name="Li G."/>
            <person name="Shao Z."/>
        </authorList>
    </citation>
    <scope>NUCLEOTIDE SEQUENCE [LARGE SCALE GENOMIC DNA]</scope>
    <source>
        <strain evidence="3 4">JCM 10272</strain>
    </source>
</reference>
<dbReference type="SUPFAM" id="SSF158682">
    <property type="entry name" value="TerB-like"/>
    <property type="match status" value="1"/>
</dbReference>
<dbReference type="Proteomes" id="UP000022447">
    <property type="component" value="Unassembled WGS sequence"/>
</dbReference>
<evidence type="ECO:0000256" key="1">
    <source>
        <dbReference type="SAM" id="MobiDB-lite"/>
    </source>
</evidence>
<dbReference type="Gene3D" id="1.10.3680.10">
    <property type="entry name" value="TerB-like"/>
    <property type="match status" value="1"/>
</dbReference>
<dbReference type="CDD" id="cd07177">
    <property type="entry name" value="terB_like"/>
    <property type="match status" value="1"/>
</dbReference>
<dbReference type="EMBL" id="JALZ01000004">
    <property type="protein sequence ID" value="ETX15519.1"/>
    <property type="molecule type" value="Genomic_DNA"/>
</dbReference>
<comment type="caution">
    <text evidence="3">The sequence shown here is derived from an EMBL/GenBank/DDBJ whole genome shotgun (WGS) entry which is preliminary data.</text>
</comment>
<dbReference type="eggNOG" id="COG4103">
    <property type="taxonomic scope" value="Bacteria"/>
</dbReference>
<sequence>MKEFAGIDEVVADDLRFRLKLDIGEDAYRSIRSARVLQELWDVGGVAATGAGVAASNTVASSFFAGSKILALIGVGAATPIGWVIAAGVGSAGAYWGVMRLAGRYGASRVRKIPEFINTPIDFLGATLVDMMGTLSVKVAAVDGRIDAQERELIVTNFVEEWGIAADYAHAAIDTIARNHDKVSLKEAATALGTQLRNNPDCNAATIRTEILSHLGELVAVDGHIDEREEMALERIDIILRKETSPSLRRSIRSARSSLSGAAKAAGQGVGHSLGAARTRFSRSMGARTLSSSNEPSDDDHT</sequence>
<feature type="region of interest" description="Disordered" evidence="1">
    <location>
        <begin position="261"/>
        <end position="302"/>
    </location>
</feature>
<dbReference type="AlphaFoldDB" id="X7EHG1"/>
<feature type="domain" description="Co-chaperone DjlA N-terminal" evidence="2">
    <location>
        <begin position="134"/>
        <end position="240"/>
    </location>
</feature>
<dbReference type="Pfam" id="PF05099">
    <property type="entry name" value="TerB"/>
    <property type="match status" value="1"/>
</dbReference>
<protein>
    <recommendedName>
        <fullName evidence="2">Co-chaperone DjlA N-terminal domain-containing protein</fullName>
    </recommendedName>
</protein>
<name>X7EHG1_9RHOB</name>
<evidence type="ECO:0000313" key="4">
    <source>
        <dbReference type="Proteomes" id="UP000022447"/>
    </source>
</evidence>
<organism evidence="3 4">
    <name type="scientific">Roseivivax halodurans JCM 10272</name>
    <dbReference type="NCBI Taxonomy" id="1449350"/>
    <lineage>
        <taxon>Bacteria</taxon>
        <taxon>Pseudomonadati</taxon>
        <taxon>Pseudomonadota</taxon>
        <taxon>Alphaproteobacteria</taxon>
        <taxon>Rhodobacterales</taxon>
        <taxon>Roseobacteraceae</taxon>
        <taxon>Roseivivax</taxon>
    </lineage>
</organism>
<dbReference type="STRING" id="1449350.OCH239_13790"/>
<keyword evidence="4" id="KW-1185">Reference proteome</keyword>
<dbReference type="RefSeq" id="WP_211241965.1">
    <property type="nucleotide sequence ID" value="NZ_JALZ01000004.1"/>
</dbReference>